<evidence type="ECO:0000313" key="2">
    <source>
        <dbReference type="Proteomes" id="UP000807469"/>
    </source>
</evidence>
<dbReference type="CDD" id="cd22191">
    <property type="entry name" value="DPBB_RlpA_EXP_N-like"/>
    <property type="match status" value="1"/>
</dbReference>
<protein>
    <submittedName>
        <fullName evidence="1">Uncharacterized protein</fullName>
    </submittedName>
</protein>
<dbReference type="OrthoDB" id="406505at2759"/>
<keyword evidence="2" id="KW-1185">Reference proteome</keyword>
<dbReference type="Proteomes" id="UP000807469">
    <property type="component" value="Unassembled WGS sequence"/>
</dbReference>
<gene>
    <name evidence="1" type="ORF">BDN70DRAFT_811551</name>
</gene>
<dbReference type="EMBL" id="MU155279">
    <property type="protein sequence ID" value="KAF9476855.1"/>
    <property type="molecule type" value="Genomic_DNA"/>
</dbReference>
<dbReference type="InterPro" id="IPR036908">
    <property type="entry name" value="RlpA-like_sf"/>
</dbReference>
<dbReference type="Gene3D" id="2.40.40.10">
    <property type="entry name" value="RlpA-like domain"/>
    <property type="match status" value="1"/>
</dbReference>
<accession>A0A9P5YZE5</accession>
<evidence type="ECO:0000313" key="1">
    <source>
        <dbReference type="EMBL" id="KAF9476855.1"/>
    </source>
</evidence>
<organism evidence="1 2">
    <name type="scientific">Pholiota conissans</name>
    <dbReference type="NCBI Taxonomy" id="109636"/>
    <lineage>
        <taxon>Eukaryota</taxon>
        <taxon>Fungi</taxon>
        <taxon>Dikarya</taxon>
        <taxon>Basidiomycota</taxon>
        <taxon>Agaricomycotina</taxon>
        <taxon>Agaricomycetes</taxon>
        <taxon>Agaricomycetidae</taxon>
        <taxon>Agaricales</taxon>
        <taxon>Agaricineae</taxon>
        <taxon>Strophariaceae</taxon>
        <taxon>Pholiota</taxon>
    </lineage>
</organism>
<comment type="caution">
    <text evidence="1">The sequence shown here is derived from an EMBL/GenBank/DDBJ whole genome shotgun (WGS) entry which is preliminary data.</text>
</comment>
<name>A0A9P5YZE5_9AGAR</name>
<reference evidence="1" key="1">
    <citation type="submission" date="2020-11" db="EMBL/GenBank/DDBJ databases">
        <authorList>
            <consortium name="DOE Joint Genome Institute"/>
            <person name="Ahrendt S."/>
            <person name="Riley R."/>
            <person name="Andreopoulos W."/>
            <person name="Labutti K."/>
            <person name="Pangilinan J."/>
            <person name="Ruiz-Duenas F.J."/>
            <person name="Barrasa J.M."/>
            <person name="Sanchez-Garcia M."/>
            <person name="Camarero S."/>
            <person name="Miyauchi S."/>
            <person name="Serrano A."/>
            <person name="Linde D."/>
            <person name="Babiker R."/>
            <person name="Drula E."/>
            <person name="Ayuso-Fernandez I."/>
            <person name="Pacheco R."/>
            <person name="Padilla G."/>
            <person name="Ferreira P."/>
            <person name="Barriuso J."/>
            <person name="Kellner H."/>
            <person name="Castanera R."/>
            <person name="Alfaro M."/>
            <person name="Ramirez L."/>
            <person name="Pisabarro A.G."/>
            <person name="Kuo A."/>
            <person name="Tritt A."/>
            <person name="Lipzen A."/>
            <person name="He G."/>
            <person name="Yan M."/>
            <person name="Ng V."/>
            <person name="Cullen D."/>
            <person name="Martin F."/>
            <person name="Rosso M.-N."/>
            <person name="Henrissat B."/>
            <person name="Hibbett D."/>
            <person name="Martinez A.T."/>
            <person name="Grigoriev I.V."/>
        </authorList>
    </citation>
    <scope>NUCLEOTIDE SEQUENCE</scope>
    <source>
        <strain evidence="1">CIRM-BRFM 674</strain>
    </source>
</reference>
<proteinExistence type="predicted"/>
<dbReference type="SUPFAM" id="SSF50685">
    <property type="entry name" value="Barwin-like endoglucanases"/>
    <property type="match status" value="1"/>
</dbReference>
<sequence>MSDTSHIEPVFNFVPSLGACGYTNTSQQIVASVSNVVFNNYPGATANPNKNPICHHKIFIQSGSKNLTASIVDFFQSKDTNNVGLSDAGFSQFADLSDGIVPNVAWSIV</sequence>
<dbReference type="AlphaFoldDB" id="A0A9P5YZE5"/>